<accession>B7KGY2</accession>
<organism evidence="1 2">
    <name type="scientific">Gloeothece citriformis (strain PCC 7424)</name>
    <name type="common">Cyanothece sp. (strain PCC 7424)</name>
    <dbReference type="NCBI Taxonomy" id="65393"/>
    <lineage>
        <taxon>Bacteria</taxon>
        <taxon>Bacillati</taxon>
        <taxon>Cyanobacteriota</taxon>
        <taxon>Cyanophyceae</taxon>
        <taxon>Oscillatoriophycideae</taxon>
        <taxon>Chroococcales</taxon>
        <taxon>Aphanothecaceae</taxon>
        <taxon>Gloeothece</taxon>
        <taxon>Gloeothece citriformis</taxon>
    </lineage>
</organism>
<dbReference type="SUPFAM" id="SSF75011">
    <property type="entry name" value="3-carboxy-cis,cis-mucoante lactonizing enzyme"/>
    <property type="match status" value="1"/>
</dbReference>
<keyword evidence="2" id="KW-1185">Reference proteome</keyword>
<dbReference type="eggNOG" id="ENOG5033T5E">
    <property type="taxonomic scope" value="Bacteria"/>
</dbReference>
<evidence type="ECO:0000313" key="1">
    <source>
        <dbReference type="EMBL" id="ACK73469.1"/>
    </source>
</evidence>
<sequence>MSNKIKRRQFGQLAAGSLTATLLADLSGKVLAQNQERVWGVSLLNSSEVEDLENIAPGLELVETNVNPGGIPLPTTIPPQAVENIGDRLPSRPQAFFLPPYSRVTAITTLTDGTGTLVIATYSQTKNKHPNKLVLISDKKNKDKIKVKAKKIKDFDNPHQTIESFVSYPDDPNLLLCIVGHKGVPPFIWKFLNLRNNKILPDLPPFPPINHRMANLCLAPNGRDIFATETGPEGPILISFNLQNKSQITGKVIINRLNPLSFDSEPAVNDALSLTFSANGKLYALATDTQENSNGLYEVELRTPNNLGRLREIKKLKVEKLTIST</sequence>
<dbReference type="KEGG" id="cyc:PCC7424_5118"/>
<evidence type="ECO:0000313" key="2">
    <source>
        <dbReference type="Proteomes" id="UP000002384"/>
    </source>
</evidence>
<proteinExistence type="predicted"/>
<dbReference type="OrthoDB" id="482897at2"/>
<reference evidence="2" key="1">
    <citation type="journal article" date="2011" name="MBio">
        <title>Novel metabolic attributes of the genus Cyanothece, comprising a group of unicellular nitrogen-fixing Cyanobacteria.</title>
        <authorList>
            <person name="Bandyopadhyay A."/>
            <person name="Elvitigala T."/>
            <person name="Welsh E."/>
            <person name="Stockel J."/>
            <person name="Liberton M."/>
            <person name="Min H."/>
            <person name="Sherman L.A."/>
            <person name="Pakrasi H.B."/>
        </authorList>
    </citation>
    <scope>NUCLEOTIDE SEQUENCE [LARGE SCALE GENOMIC DNA]</scope>
    <source>
        <strain evidence="2">PCC 7424</strain>
    </source>
</reference>
<dbReference type="STRING" id="65393.PCC7424_5118"/>
<name>B7KGY2_GLOC7</name>
<dbReference type="EMBL" id="CP001291">
    <property type="protein sequence ID" value="ACK73469.1"/>
    <property type="molecule type" value="Genomic_DNA"/>
</dbReference>
<gene>
    <name evidence="1" type="ordered locus">PCC7424_5118</name>
</gene>
<dbReference type="HOGENOM" id="CLU_851787_0_0_3"/>
<dbReference type="AlphaFoldDB" id="B7KGY2"/>
<dbReference type="Proteomes" id="UP000002384">
    <property type="component" value="Chromosome"/>
</dbReference>
<dbReference type="RefSeq" id="WP_015957049.1">
    <property type="nucleotide sequence ID" value="NC_011729.1"/>
</dbReference>
<protein>
    <submittedName>
        <fullName evidence="1">Uncharacterized protein</fullName>
    </submittedName>
</protein>